<dbReference type="PANTHER" id="PTHR30212">
    <property type="entry name" value="PROTEIN YIIM"/>
    <property type="match status" value="1"/>
</dbReference>
<name>A0A2T5P7F0_9PSED</name>
<dbReference type="Pfam" id="PF03475">
    <property type="entry name" value="YiiM_3-alpha"/>
    <property type="match status" value="1"/>
</dbReference>
<dbReference type="EMBL" id="QASN01000020">
    <property type="protein sequence ID" value="PTU73688.1"/>
    <property type="molecule type" value="Genomic_DNA"/>
</dbReference>
<dbReference type="InterPro" id="IPR005302">
    <property type="entry name" value="MoCF_Sase_C"/>
</dbReference>
<sequence>MTEKCQSWPVIGPLIREQARPLPDGGRLSGIDKQPVSRPTWLGASGFATDQVLDRRWHGGADRALCIYPLQHYRHWQRLFAQANFGPGAFGENLCSDGLDESQLSIGDRLRWGQALLEVSQPRSPCVTLDRRHRTPGLSRALAQSGRTGWLCRVLEEGWVEPDAPLLISQPAANGVSVAQVWRCYSAQGVDEPELRRLIELPQLAEHYRRLFRERLDRRRAERDQGNLFD</sequence>
<dbReference type="PROSITE" id="PS51340">
    <property type="entry name" value="MOSC"/>
    <property type="match status" value="1"/>
</dbReference>
<evidence type="ECO:0000313" key="2">
    <source>
        <dbReference type="EMBL" id="PTU73688.1"/>
    </source>
</evidence>
<proteinExistence type="predicted"/>
<dbReference type="InterPro" id="IPR011037">
    <property type="entry name" value="Pyrv_Knase-like_insert_dom_sf"/>
</dbReference>
<gene>
    <name evidence="2" type="ORF">DBO85_15375</name>
</gene>
<keyword evidence="3" id="KW-1185">Reference proteome</keyword>
<evidence type="ECO:0000313" key="3">
    <source>
        <dbReference type="Proteomes" id="UP000244064"/>
    </source>
</evidence>
<evidence type="ECO:0000259" key="1">
    <source>
        <dbReference type="PROSITE" id="PS51340"/>
    </source>
</evidence>
<dbReference type="RefSeq" id="WP_108108131.1">
    <property type="nucleotide sequence ID" value="NZ_QASN01000020.1"/>
</dbReference>
<feature type="domain" description="MOSC" evidence="1">
    <location>
        <begin position="34"/>
        <end position="169"/>
    </location>
</feature>
<organism evidence="2 3">
    <name type="scientific">Pseudomonas mangrovi</name>
    <dbReference type="NCBI Taxonomy" id="2161748"/>
    <lineage>
        <taxon>Bacteria</taxon>
        <taxon>Pseudomonadati</taxon>
        <taxon>Pseudomonadota</taxon>
        <taxon>Gammaproteobacteria</taxon>
        <taxon>Pseudomonadales</taxon>
        <taxon>Pseudomonadaceae</taxon>
        <taxon>Pseudomonas</taxon>
    </lineage>
</organism>
<dbReference type="GO" id="GO:0030170">
    <property type="term" value="F:pyridoxal phosphate binding"/>
    <property type="evidence" value="ECO:0007669"/>
    <property type="project" value="InterPro"/>
</dbReference>
<comment type="caution">
    <text evidence="2">The sequence shown here is derived from an EMBL/GenBank/DDBJ whole genome shotgun (WGS) entry which is preliminary data.</text>
</comment>
<dbReference type="SUPFAM" id="SSF50800">
    <property type="entry name" value="PK beta-barrel domain-like"/>
    <property type="match status" value="1"/>
</dbReference>
<dbReference type="InterPro" id="IPR052353">
    <property type="entry name" value="Benzoxazolinone_Detox_Enz"/>
</dbReference>
<protein>
    <submittedName>
        <fullName evidence="2">MOSC domain-containing protein</fullName>
    </submittedName>
</protein>
<dbReference type="Pfam" id="PF03473">
    <property type="entry name" value="MOSC"/>
    <property type="match status" value="1"/>
</dbReference>
<dbReference type="Gene3D" id="2.40.33.20">
    <property type="entry name" value="PK beta-barrel domain-like"/>
    <property type="match status" value="1"/>
</dbReference>
<dbReference type="OrthoDB" id="9786134at2"/>
<dbReference type="GO" id="GO:0003824">
    <property type="term" value="F:catalytic activity"/>
    <property type="evidence" value="ECO:0007669"/>
    <property type="project" value="InterPro"/>
</dbReference>
<accession>A0A2T5P7F0</accession>
<dbReference type="AlphaFoldDB" id="A0A2T5P7F0"/>
<reference evidence="2 3" key="1">
    <citation type="submission" date="2018-04" db="EMBL/GenBank/DDBJ databases">
        <title>Pseudomonas sp. nov., isolated from mangrove soil.</title>
        <authorList>
            <person name="Chen C."/>
        </authorList>
    </citation>
    <scope>NUCLEOTIDE SEQUENCE [LARGE SCALE GENOMIC DNA]</scope>
    <source>
        <strain evidence="2 3">TC-11</strain>
    </source>
</reference>
<dbReference type="PANTHER" id="PTHR30212:SF2">
    <property type="entry name" value="PROTEIN YIIM"/>
    <property type="match status" value="1"/>
</dbReference>
<dbReference type="InterPro" id="IPR005163">
    <property type="entry name" value="Tri_helical_YiiM-like"/>
</dbReference>
<dbReference type="Proteomes" id="UP000244064">
    <property type="component" value="Unassembled WGS sequence"/>
</dbReference>
<dbReference type="GO" id="GO:0030151">
    <property type="term" value="F:molybdenum ion binding"/>
    <property type="evidence" value="ECO:0007669"/>
    <property type="project" value="InterPro"/>
</dbReference>